<proteinExistence type="predicted"/>
<dbReference type="Proteomes" id="UP001060215">
    <property type="component" value="Chromosome 3"/>
</dbReference>
<dbReference type="EMBL" id="CM045760">
    <property type="protein sequence ID" value="KAI8025164.1"/>
    <property type="molecule type" value="Genomic_DNA"/>
</dbReference>
<accession>A0ACC0IKX8</accession>
<keyword evidence="2" id="KW-1185">Reference proteome</keyword>
<organism evidence="1 2">
    <name type="scientific">Camellia lanceoleosa</name>
    <dbReference type="NCBI Taxonomy" id="1840588"/>
    <lineage>
        <taxon>Eukaryota</taxon>
        <taxon>Viridiplantae</taxon>
        <taxon>Streptophyta</taxon>
        <taxon>Embryophyta</taxon>
        <taxon>Tracheophyta</taxon>
        <taxon>Spermatophyta</taxon>
        <taxon>Magnoliopsida</taxon>
        <taxon>eudicotyledons</taxon>
        <taxon>Gunneridae</taxon>
        <taxon>Pentapetalae</taxon>
        <taxon>asterids</taxon>
        <taxon>Ericales</taxon>
        <taxon>Theaceae</taxon>
        <taxon>Camellia</taxon>
    </lineage>
</organism>
<comment type="caution">
    <text evidence="1">The sequence shown here is derived from an EMBL/GenBank/DDBJ whole genome shotgun (WGS) entry which is preliminary data.</text>
</comment>
<protein>
    <submittedName>
        <fullName evidence="1">Uncharacterized protein</fullName>
    </submittedName>
</protein>
<reference evidence="1 2" key="1">
    <citation type="journal article" date="2022" name="Plant J.">
        <title>Chromosome-level genome of Camellia lanceoleosa provides a valuable resource for understanding genome evolution and self-incompatibility.</title>
        <authorList>
            <person name="Gong W."/>
            <person name="Xiao S."/>
            <person name="Wang L."/>
            <person name="Liao Z."/>
            <person name="Chang Y."/>
            <person name="Mo W."/>
            <person name="Hu G."/>
            <person name="Li W."/>
            <person name="Zhao G."/>
            <person name="Zhu H."/>
            <person name="Hu X."/>
            <person name="Ji K."/>
            <person name="Xiang X."/>
            <person name="Song Q."/>
            <person name="Yuan D."/>
            <person name="Jin S."/>
            <person name="Zhang L."/>
        </authorList>
    </citation>
    <scope>NUCLEOTIDE SEQUENCE [LARGE SCALE GENOMIC DNA]</scope>
    <source>
        <strain evidence="1">SQ_2022a</strain>
    </source>
</reference>
<name>A0ACC0IKX8_9ERIC</name>
<gene>
    <name evidence="1" type="ORF">LOK49_LG02G00862</name>
</gene>
<evidence type="ECO:0000313" key="1">
    <source>
        <dbReference type="EMBL" id="KAI8025164.1"/>
    </source>
</evidence>
<evidence type="ECO:0000313" key="2">
    <source>
        <dbReference type="Proteomes" id="UP001060215"/>
    </source>
</evidence>
<sequence length="201" mass="22126">MASYGTNTTTHRPSPTTTTTSSPPSTTPPPDESKASTRKSRQNFTLIFNLPTTPEAAAVRIIRNLNQFKAYYTMFILVVLSIALIPQRKISLLFLMGTSTLTCLYLLLVHSSPESKLLHEIIDKRLVLFSVVIVIMVEMILTSAAIHFFVTVAATTPVIVVHAVLWVREYVFVGDEACAAGELVPLVYTKNTSDVEPLDSV</sequence>